<sequence>MTPPDTKPLAIHPSRRPGDLNLLRLSCLALSLAWLLAACSRPADVPAGGGAKSAAYTAVARGRIDIEGGLLALSMPREGTLATVAVHEGDRVKKDQLLAALDTEPARLAVDAAQAQLEQAQAQLKLLGIKQVAAKQRAGRLVAAVAAGAGDGQSADDAHEAAAQLDAEHQAAQAATSMASQKLAEARYELKQRSLLAPFDAEVVHVAAQPGASVSSSSGALFTLLPQKPRIVRAELNESFVGVINPGMHAEVSASNDAANARWSAHVLRIGQVYGPATLENDPQVRANARTVECVLAFDQPNSNQTRDLRIGQRVMVRFGATPAPAATASKD</sequence>
<dbReference type="PANTHER" id="PTHR30469:SF15">
    <property type="entry name" value="HLYD FAMILY OF SECRETION PROTEINS"/>
    <property type="match status" value="1"/>
</dbReference>
<evidence type="ECO:0000313" key="2">
    <source>
        <dbReference type="Proteomes" id="UP000319486"/>
    </source>
</evidence>
<accession>A0A502CFQ0</accession>
<dbReference type="GO" id="GO:0015562">
    <property type="term" value="F:efflux transmembrane transporter activity"/>
    <property type="evidence" value="ECO:0007669"/>
    <property type="project" value="TreeGrafter"/>
</dbReference>
<dbReference type="Proteomes" id="UP000319486">
    <property type="component" value="Unassembled WGS sequence"/>
</dbReference>
<evidence type="ECO:0000313" key="1">
    <source>
        <dbReference type="EMBL" id="TPG10561.1"/>
    </source>
</evidence>
<reference evidence="1 2" key="1">
    <citation type="journal article" date="2019" name="Environ. Microbiol.">
        <title>Species interactions and distinct microbial communities in high Arctic permafrost affected cryosols are associated with the CH4 and CO2 gas fluxes.</title>
        <authorList>
            <person name="Altshuler I."/>
            <person name="Hamel J."/>
            <person name="Turney S."/>
            <person name="Magnuson E."/>
            <person name="Levesque R."/>
            <person name="Greer C."/>
            <person name="Whyte L.G."/>
        </authorList>
    </citation>
    <scope>NUCLEOTIDE SEQUENCE [LARGE SCALE GENOMIC DNA]</scope>
    <source>
        <strain evidence="1 2">S13Y</strain>
    </source>
</reference>
<keyword evidence="2" id="KW-1185">Reference proteome</keyword>
<name>A0A502CFQ0_9GAMM</name>
<gene>
    <name evidence="1" type="ORF">EAH88_05560</name>
</gene>
<dbReference type="Gene3D" id="1.10.287.470">
    <property type="entry name" value="Helix hairpin bin"/>
    <property type="match status" value="1"/>
</dbReference>
<dbReference type="EMBL" id="RCZO01000002">
    <property type="protein sequence ID" value="TPG10561.1"/>
    <property type="molecule type" value="Genomic_DNA"/>
</dbReference>
<proteinExistence type="predicted"/>
<dbReference type="Gene3D" id="2.40.50.100">
    <property type="match status" value="1"/>
</dbReference>
<dbReference type="Gene3D" id="2.40.30.170">
    <property type="match status" value="1"/>
</dbReference>
<organism evidence="1 2">
    <name type="scientific">Rhodanobacter glycinis</name>
    <dbReference type="NCBI Taxonomy" id="582702"/>
    <lineage>
        <taxon>Bacteria</taxon>
        <taxon>Pseudomonadati</taxon>
        <taxon>Pseudomonadota</taxon>
        <taxon>Gammaproteobacteria</taxon>
        <taxon>Lysobacterales</taxon>
        <taxon>Rhodanobacteraceae</taxon>
        <taxon>Rhodanobacter</taxon>
    </lineage>
</organism>
<protein>
    <submittedName>
        <fullName evidence="1">Biotin/lipoyl-binding protein</fullName>
    </submittedName>
</protein>
<dbReference type="PANTHER" id="PTHR30469">
    <property type="entry name" value="MULTIDRUG RESISTANCE PROTEIN MDTA"/>
    <property type="match status" value="1"/>
</dbReference>
<dbReference type="AlphaFoldDB" id="A0A502CFQ0"/>
<dbReference type="GO" id="GO:1990281">
    <property type="term" value="C:efflux pump complex"/>
    <property type="evidence" value="ECO:0007669"/>
    <property type="project" value="TreeGrafter"/>
</dbReference>
<dbReference type="SUPFAM" id="SSF111369">
    <property type="entry name" value="HlyD-like secretion proteins"/>
    <property type="match status" value="1"/>
</dbReference>
<dbReference type="RefSeq" id="WP_140649901.1">
    <property type="nucleotide sequence ID" value="NZ_RCZO01000002.1"/>
</dbReference>
<comment type="caution">
    <text evidence="1">The sequence shown here is derived from an EMBL/GenBank/DDBJ whole genome shotgun (WGS) entry which is preliminary data.</text>
</comment>